<sequence length="109" mass="12644">MLPRLGDALLDVLRRRFDAGFSGAGRSRRLCVVPRGCWWSSRRSQGACLREARVQRDQAASRATALLDEILRREQEGDQHELIGLRQEFSRLHAPLFEVYMATRKVRHR</sequence>
<dbReference type="RefSeq" id="WP_233472182.1">
    <property type="nucleotide sequence ID" value="NZ_CAJHCS010000055.1"/>
</dbReference>
<organism evidence="1 2">
    <name type="scientific">Paraburkholderia sabiae</name>
    <dbReference type="NCBI Taxonomy" id="273251"/>
    <lineage>
        <taxon>Bacteria</taxon>
        <taxon>Pseudomonadati</taxon>
        <taxon>Pseudomonadota</taxon>
        <taxon>Betaproteobacteria</taxon>
        <taxon>Burkholderiales</taxon>
        <taxon>Burkholderiaceae</taxon>
        <taxon>Paraburkholderia</taxon>
    </lineage>
</organism>
<dbReference type="Proteomes" id="UP001494588">
    <property type="component" value="Unassembled WGS sequence"/>
</dbReference>
<name>A0ABU9QRJ1_9BURK</name>
<dbReference type="EMBL" id="JAZHGC010000069">
    <property type="protein sequence ID" value="MEM5292071.1"/>
    <property type="molecule type" value="Genomic_DNA"/>
</dbReference>
<evidence type="ECO:0000313" key="2">
    <source>
        <dbReference type="Proteomes" id="UP001494588"/>
    </source>
</evidence>
<protein>
    <submittedName>
        <fullName evidence="1">Uncharacterized protein</fullName>
    </submittedName>
</protein>
<accession>A0ABU9QRJ1</accession>
<gene>
    <name evidence="1" type="ORF">V4C55_40915</name>
</gene>
<proteinExistence type="predicted"/>
<comment type="caution">
    <text evidence="1">The sequence shown here is derived from an EMBL/GenBank/DDBJ whole genome shotgun (WGS) entry which is preliminary data.</text>
</comment>
<evidence type="ECO:0000313" key="1">
    <source>
        <dbReference type="EMBL" id="MEM5292071.1"/>
    </source>
</evidence>
<keyword evidence="2" id="KW-1185">Reference proteome</keyword>
<reference evidence="1 2" key="1">
    <citation type="submission" date="2024-01" db="EMBL/GenBank/DDBJ databases">
        <title>The diversity of rhizobia nodulating Mimosa spp. in eleven states of Brazil covering several biomes is determined by host plant, location, and edaphic factors.</title>
        <authorList>
            <person name="Rouws L."/>
            <person name="Barauna A."/>
            <person name="Beukes C."/>
            <person name="De Faria S.M."/>
            <person name="Gross E."/>
            <person name="Dos Reis Junior F.B."/>
            <person name="Simon M."/>
            <person name="Maluk M."/>
            <person name="Odee D.W."/>
            <person name="Kenicer G."/>
            <person name="Young J.P.W."/>
            <person name="Reis V.M."/>
            <person name="Zilli J."/>
            <person name="James E.K."/>
        </authorList>
    </citation>
    <scope>NUCLEOTIDE SEQUENCE [LARGE SCALE GENOMIC DNA]</scope>
    <source>
        <strain evidence="1 2">JPY77</strain>
    </source>
</reference>